<feature type="domain" description="Arf-GAP" evidence="17">
    <location>
        <begin position="11"/>
        <end position="129"/>
    </location>
</feature>
<keyword evidence="9" id="KW-0833">Ubl conjugation pathway</keyword>
<dbReference type="PRINTS" id="PR00405">
    <property type="entry name" value="REVINTRACTNG"/>
</dbReference>
<feature type="compositionally biased region" description="Low complexity" evidence="16">
    <location>
        <begin position="939"/>
        <end position="948"/>
    </location>
</feature>
<dbReference type="Gene3D" id="1.10.220.150">
    <property type="entry name" value="Arf GTPase activating protein"/>
    <property type="match status" value="1"/>
</dbReference>
<dbReference type="SMR" id="M4D824"/>
<dbReference type="GO" id="GO:0048205">
    <property type="term" value="P:COPI coating of Golgi vesicle"/>
    <property type="evidence" value="ECO:0000318"/>
    <property type="project" value="GO_Central"/>
</dbReference>
<evidence type="ECO:0000256" key="2">
    <source>
        <dbReference type="ARBA" id="ARBA00009085"/>
    </source>
</evidence>
<dbReference type="PANTHER" id="PTHR45686:SF11">
    <property type="entry name" value="ADP-RIBOSYLATION FACTOR GTPASE-ACTIVATING PROTEIN AGD8-RELATED"/>
    <property type="match status" value="1"/>
</dbReference>
<feature type="domain" description="USP" evidence="18">
    <location>
        <begin position="509"/>
        <end position="813"/>
    </location>
</feature>
<dbReference type="Proteomes" id="UP000011750">
    <property type="component" value="Chromosome A03"/>
</dbReference>
<dbReference type="PANTHER" id="PTHR45686">
    <property type="entry name" value="ADP-RIBOSYLATION FACTOR GTPASE ACTIVATING PROTEIN 3, ISOFORM H-RELATED"/>
    <property type="match status" value="1"/>
</dbReference>
<dbReference type="InterPro" id="IPR001164">
    <property type="entry name" value="ArfGAP_dom"/>
</dbReference>
<evidence type="ECO:0000256" key="12">
    <source>
        <dbReference type="ARBA" id="ARBA00022833"/>
    </source>
</evidence>
<evidence type="ECO:0000259" key="18">
    <source>
        <dbReference type="PROSITE" id="PS50235"/>
    </source>
</evidence>
<sequence length="1023" mass="113127">MSSSDNLTDKTAVFRKLKSKSDNKVCFDCSAKNPTWASVTYGIFLCIDCSATHRSLGVHISFVRSTNLDSWSPEQLRTMMFGGNNRAQVFFKQHGWTDGGKIEAKYTSRAADLYRQLLAKEVAKAIAEDAAIALPSSPLAAEGSNGVSSFSVKEELPPKESFTGKHEATSSPKASNTVVPSTFKKPIGAKRTGKSGGLGARKLTTKPTGNLYEQKPEEVAPVIPAAASTNNGGSKSSGGSSSYASRFEYNDDFQTGGKSIGGTQVLNHVAPPKSSSFFSDFGMDSSFPKKSSSNSSKAQVEESDEARKKFTNAKSISSAQYFGDQNKNADLESKATLQKFSGSASISSADFFGHDQDDSNDDITASDLINRLSFQAQQDISSIVNIAGETKKKLGTLASGIFSDLQDRMLPIETLDESIGVQSLALSSPNHADEEVSLETLTVPSLDVPVDYDEPFSDIGCLSDNYKRWTPNVSPGYDTDDESTSYQPLLSFIQDPPTMIDDEPTGVGVGLWNLGNSCFVNSVLQCLTHTLPLIESLCSYEPPEPCNCGNEWFCVRSAFKGHLEAALTTSRSSIAPYSFLNNLNYFSADFRRYQQEDAHEFLQAFLDKLERCCLEDPSSDSLSSQDVNLVQRIFGGRLVSQLRCCDCNSVSETFENSLGLSLEIEDVDNLQSALDSFTRVEKLDEPMTCDNCKEKVSKEKQLLLYKLPQVVTFHLKRFKNNGFFMEKIFNHVKFPLEIDLQPYMVRSQNNEVTAKYRLYAFVEHFGSLAYGHYSSYVRSAPKIWHQFDDKQVTRIDEDRVLSQDAYILFYAREGIPLFSTTFQEVHPLVEASLQNPSPNSVLDPTSGECSSEISYENAYKSNKLLCENSAGVIQHVKPEERYVSLSNEFDEDVMLQSTESCGEDDDNSNDSCTEKEVDSRLDIERAATGDDSVPYPMVQDQDSSQRQQDGTFLIQLEKLEATKNQEEEEEPCKQPLLISHVGESKENEIVHRRGPVKKPSPRERVLDQGISTTGSPPKKLKKA</sequence>
<dbReference type="Gene3D" id="3.90.70.10">
    <property type="entry name" value="Cysteine proteinases"/>
    <property type="match status" value="1"/>
</dbReference>
<dbReference type="GO" id="GO:0004843">
    <property type="term" value="F:cysteine-type deubiquitinase activity"/>
    <property type="evidence" value="ECO:0007669"/>
    <property type="project" value="UniProtKB-EC"/>
</dbReference>
<dbReference type="GO" id="GO:0016579">
    <property type="term" value="P:protein deubiquitination"/>
    <property type="evidence" value="ECO:0007669"/>
    <property type="project" value="InterPro"/>
</dbReference>
<evidence type="ECO:0000256" key="9">
    <source>
        <dbReference type="ARBA" id="ARBA00022786"/>
    </source>
</evidence>
<keyword evidence="8 15" id="KW-0863">Zinc-finger</keyword>
<dbReference type="eggNOG" id="KOG1865">
    <property type="taxonomic scope" value="Eukaryota"/>
</dbReference>
<evidence type="ECO:0000259" key="17">
    <source>
        <dbReference type="PROSITE" id="PS50115"/>
    </source>
</evidence>
<dbReference type="InterPro" id="IPR018200">
    <property type="entry name" value="USP_CS"/>
</dbReference>
<dbReference type="SUPFAM" id="SSF54001">
    <property type="entry name" value="Cysteine proteinases"/>
    <property type="match status" value="1"/>
</dbReference>
<feature type="compositionally biased region" description="Low complexity" evidence="16">
    <location>
        <begin position="286"/>
        <end position="297"/>
    </location>
</feature>
<evidence type="ECO:0000256" key="14">
    <source>
        <dbReference type="ARBA" id="ARBA00037450"/>
    </source>
</evidence>
<dbReference type="InParanoid" id="M4D824"/>
<dbReference type="CDD" id="cd02661">
    <property type="entry name" value="Peptidase_C19E"/>
    <property type="match status" value="1"/>
</dbReference>
<keyword evidence="20" id="KW-1185">Reference proteome</keyword>
<dbReference type="FunFam" id="3.90.70.10:FF:000116">
    <property type="entry name" value="Ubiquitin carboxyl-terminal hydrolase 20"/>
    <property type="match status" value="1"/>
</dbReference>
<feature type="region of interest" description="Disordered" evidence="16">
    <location>
        <begin position="138"/>
        <end position="215"/>
    </location>
</feature>
<evidence type="ECO:0000256" key="3">
    <source>
        <dbReference type="ARBA" id="ARBA00012759"/>
    </source>
</evidence>
<evidence type="ECO:0000256" key="10">
    <source>
        <dbReference type="ARBA" id="ARBA00022801"/>
    </source>
</evidence>
<evidence type="ECO:0000256" key="15">
    <source>
        <dbReference type="PROSITE-ProRule" id="PRU00288"/>
    </source>
</evidence>
<proteinExistence type="inferred from homology"/>
<reference evidence="19 20" key="1">
    <citation type="journal article" date="2011" name="Nat. Genet.">
        <title>The genome of the mesopolyploid crop species Brassica rapa.</title>
        <authorList>
            <consortium name="Brassica rapa Genome Sequencing Project Consortium"/>
            <person name="Wang X."/>
            <person name="Wang H."/>
            <person name="Wang J."/>
            <person name="Sun R."/>
            <person name="Wu J."/>
            <person name="Liu S."/>
            <person name="Bai Y."/>
            <person name="Mun J.H."/>
            <person name="Bancroft I."/>
            <person name="Cheng F."/>
            <person name="Huang S."/>
            <person name="Li X."/>
            <person name="Hua W."/>
            <person name="Wang J."/>
            <person name="Wang X."/>
            <person name="Freeling M."/>
            <person name="Pires J.C."/>
            <person name="Paterson A.H."/>
            <person name="Chalhoub B."/>
            <person name="Wang B."/>
            <person name="Hayward A."/>
            <person name="Sharpe A.G."/>
            <person name="Park B.S."/>
            <person name="Weisshaar B."/>
            <person name="Liu B."/>
            <person name="Li B."/>
            <person name="Liu B."/>
            <person name="Tong C."/>
            <person name="Song C."/>
            <person name="Duran C."/>
            <person name="Peng C."/>
            <person name="Geng C."/>
            <person name="Koh C."/>
            <person name="Lin C."/>
            <person name="Edwards D."/>
            <person name="Mu D."/>
            <person name="Shen D."/>
            <person name="Soumpourou E."/>
            <person name="Li F."/>
            <person name="Fraser F."/>
            <person name="Conant G."/>
            <person name="Lassalle G."/>
            <person name="King G.J."/>
            <person name="Bonnema G."/>
            <person name="Tang H."/>
            <person name="Wang H."/>
            <person name="Belcram H."/>
            <person name="Zhou H."/>
            <person name="Hirakawa H."/>
            <person name="Abe H."/>
            <person name="Guo H."/>
            <person name="Wang H."/>
            <person name="Jin H."/>
            <person name="Parkin I.A."/>
            <person name="Batley J."/>
            <person name="Kim J.S."/>
            <person name="Just J."/>
            <person name="Li J."/>
            <person name="Xu J."/>
            <person name="Deng J."/>
            <person name="Kim J.A."/>
            <person name="Li J."/>
            <person name="Yu J."/>
            <person name="Meng J."/>
            <person name="Wang J."/>
            <person name="Min J."/>
            <person name="Poulain J."/>
            <person name="Wang J."/>
            <person name="Hatakeyama K."/>
            <person name="Wu K."/>
            <person name="Wang L."/>
            <person name="Fang L."/>
            <person name="Trick M."/>
            <person name="Links M.G."/>
            <person name="Zhao M."/>
            <person name="Jin M."/>
            <person name="Ramchiary N."/>
            <person name="Drou N."/>
            <person name="Berkman P.J."/>
            <person name="Cai Q."/>
            <person name="Huang Q."/>
            <person name="Li R."/>
            <person name="Tabata S."/>
            <person name="Cheng S."/>
            <person name="Zhang S."/>
            <person name="Zhang S."/>
            <person name="Huang S."/>
            <person name="Sato S."/>
            <person name="Sun S."/>
            <person name="Kwon S.J."/>
            <person name="Choi S.R."/>
            <person name="Lee T.H."/>
            <person name="Fan W."/>
            <person name="Zhao X."/>
            <person name="Tan X."/>
            <person name="Xu X."/>
            <person name="Wang Y."/>
            <person name="Qiu Y."/>
            <person name="Yin Y."/>
            <person name="Li Y."/>
            <person name="Du Y."/>
            <person name="Liao Y."/>
            <person name="Lim Y."/>
            <person name="Narusaka Y."/>
            <person name="Wang Y."/>
            <person name="Wang Z."/>
            <person name="Li Z."/>
            <person name="Wang Z."/>
            <person name="Xiong Z."/>
            <person name="Zhang Z."/>
        </authorList>
    </citation>
    <scope>NUCLEOTIDE SEQUENCE [LARGE SCALE GENOMIC DNA]</scope>
    <source>
        <strain evidence="19 20">cv. Chiifu-401-42</strain>
    </source>
</reference>
<dbReference type="FunCoup" id="M4D824">
    <property type="interactions" value="252"/>
</dbReference>
<dbReference type="CDD" id="cd08831">
    <property type="entry name" value="ArfGap_ArfGap2_3_like"/>
    <property type="match status" value="1"/>
</dbReference>
<evidence type="ECO:0000256" key="7">
    <source>
        <dbReference type="ARBA" id="ARBA00022723"/>
    </source>
</evidence>
<evidence type="ECO:0000256" key="6">
    <source>
        <dbReference type="ARBA" id="ARBA00022670"/>
    </source>
</evidence>
<dbReference type="eggNOG" id="KOG0706">
    <property type="taxonomic scope" value="Eukaryota"/>
</dbReference>
<feature type="region of interest" description="Disordered" evidence="16">
    <location>
        <begin position="286"/>
        <end position="309"/>
    </location>
</feature>
<organism evidence="19 20">
    <name type="scientific">Brassica campestris</name>
    <name type="common">Field mustard</name>
    <dbReference type="NCBI Taxonomy" id="3711"/>
    <lineage>
        <taxon>Eukaryota</taxon>
        <taxon>Viridiplantae</taxon>
        <taxon>Streptophyta</taxon>
        <taxon>Embryophyta</taxon>
        <taxon>Tracheophyta</taxon>
        <taxon>Spermatophyta</taxon>
        <taxon>Magnoliopsida</taxon>
        <taxon>eudicotyledons</taxon>
        <taxon>Gunneridae</taxon>
        <taxon>Pentapetalae</taxon>
        <taxon>rosids</taxon>
        <taxon>malvids</taxon>
        <taxon>Brassicales</taxon>
        <taxon>Brassicaceae</taxon>
        <taxon>Brassiceae</taxon>
        <taxon>Brassica</taxon>
    </lineage>
</organism>
<dbReference type="SMART" id="SM00105">
    <property type="entry name" value="ArfGap"/>
    <property type="match status" value="1"/>
</dbReference>
<dbReference type="EnsemblPlants" id="Bra012634.1">
    <property type="protein sequence ID" value="Bra012634.1-P"/>
    <property type="gene ID" value="Bra012634"/>
</dbReference>
<dbReference type="Gramene" id="Bra012634.1">
    <property type="protein sequence ID" value="Bra012634.1-P"/>
    <property type="gene ID" value="Bra012634"/>
</dbReference>
<keyword evidence="11" id="KW-0788">Thiol protease</keyword>
<dbReference type="InterPro" id="IPR038508">
    <property type="entry name" value="ArfGAP_dom_sf"/>
</dbReference>
<evidence type="ECO:0000256" key="4">
    <source>
        <dbReference type="ARBA" id="ARBA00022468"/>
    </source>
</evidence>
<dbReference type="InterPro" id="IPR028889">
    <property type="entry name" value="USP"/>
</dbReference>
<dbReference type="GO" id="GO:0008270">
    <property type="term" value="F:zinc ion binding"/>
    <property type="evidence" value="ECO:0007669"/>
    <property type="project" value="UniProtKB-KW"/>
</dbReference>
<dbReference type="EC" id="3.4.19.12" evidence="3"/>
<comment type="similarity">
    <text evidence="2">Belongs to the peptidase C19 family.</text>
</comment>
<dbReference type="Pfam" id="PF00443">
    <property type="entry name" value="UCH"/>
    <property type="match status" value="1"/>
</dbReference>
<dbReference type="InterPro" id="IPR037278">
    <property type="entry name" value="ARFGAP/RecO"/>
</dbReference>
<dbReference type="PROSITE" id="PS00973">
    <property type="entry name" value="USP_2"/>
    <property type="match status" value="1"/>
</dbReference>
<keyword evidence="5" id="KW-0597">Phosphoprotein</keyword>
<accession>M4D824</accession>
<feature type="compositionally biased region" description="Basic and acidic residues" evidence="16">
    <location>
        <begin position="982"/>
        <end position="991"/>
    </location>
</feature>
<keyword evidence="10" id="KW-0378">Hydrolase</keyword>
<feature type="compositionally biased region" description="Polar residues" evidence="16">
    <location>
        <begin position="169"/>
        <end position="180"/>
    </location>
</feature>
<evidence type="ECO:0000256" key="5">
    <source>
        <dbReference type="ARBA" id="ARBA00022553"/>
    </source>
</evidence>
<evidence type="ECO:0000256" key="1">
    <source>
        <dbReference type="ARBA" id="ARBA00000707"/>
    </source>
</evidence>
<feature type="region of interest" description="Disordered" evidence="16">
    <location>
        <begin position="961"/>
        <end position="1023"/>
    </location>
</feature>
<dbReference type="STRING" id="51351.M4D824"/>
<comment type="function">
    <text evidence="14">Recognizes and hydrolyzes the peptide bond at the C-terminal Gly of ubiquitin. Involved in the processing of poly-ubiquitin precursors as well as that of ubiquitinated proteins.</text>
</comment>
<evidence type="ECO:0000313" key="19">
    <source>
        <dbReference type="EnsemblPlants" id="Bra012634.1-P"/>
    </source>
</evidence>
<evidence type="ECO:0000256" key="11">
    <source>
        <dbReference type="ARBA" id="ARBA00022807"/>
    </source>
</evidence>
<dbReference type="HOGENOM" id="CLU_010049_0_0_1"/>
<feature type="compositionally biased region" description="Basic and acidic residues" evidence="16">
    <location>
        <begin position="152"/>
        <end position="168"/>
    </location>
</feature>
<keyword evidence="13" id="KW-0007">Acetylation</keyword>
<evidence type="ECO:0000313" key="20">
    <source>
        <dbReference type="Proteomes" id="UP000011750"/>
    </source>
</evidence>
<dbReference type="GO" id="GO:0006508">
    <property type="term" value="P:proteolysis"/>
    <property type="evidence" value="ECO:0007669"/>
    <property type="project" value="UniProtKB-KW"/>
</dbReference>
<dbReference type="PROSITE" id="PS50235">
    <property type="entry name" value="USP_3"/>
    <property type="match status" value="1"/>
</dbReference>
<evidence type="ECO:0000256" key="8">
    <source>
        <dbReference type="ARBA" id="ARBA00022771"/>
    </source>
</evidence>
<reference evidence="19" key="3">
    <citation type="submission" date="2023-03" db="UniProtKB">
        <authorList>
            <consortium name="EnsemblPlants"/>
        </authorList>
    </citation>
    <scope>IDENTIFICATION</scope>
    <source>
        <strain evidence="19">cv. Chiifu-401-42</strain>
    </source>
</reference>
<dbReference type="FunFam" id="1.10.220.150:FF:000012">
    <property type="entry name" value="ADP-ribosylation factor GTPase-activating protein AGD10"/>
    <property type="match status" value="1"/>
</dbReference>
<evidence type="ECO:0000256" key="13">
    <source>
        <dbReference type="ARBA" id="ARBA00022990"/>
    </source>
</evidence>
<dbReference type="AlphaFoldDB" id="M4D824"/>
<dbReference type="OMA" id="YSPCTEN"/>
<name>M4D824_BRACM</name>
<dbReference type="PROSITE" id="PS00972">
    <property type="entry name" value="USP_1"/>
    <property type="match status" value="1"/>
</dbReference>
<dbReference type="InterPro" id="IPR038765">
    <property type="entry name" value="Papain-like_cys_pep_sf"/>
</dbReference>
<keyword evidence="6" id="KW-0645">Protease</keyword>
<keyword evidence="4" id="KW-0343">GTPase activation</keyword>
<feature type="region of interest" description="Disordered" evidence="16">
    <location>
        <begin position="924"/>
        <end position="948"/>
    </location>
</feature>
<dbReference type="SUPFAM" id="SSF57863">
    <property type="entry name" value="ArfGap/RecO-like zinc finger"/>
    <property type="match status" value="1"/>
</dbReference>
<reference evidence="19 20" key="2">
    <citation type="journal article" date="2018" name="Hortic Res">
        <title>Improved Brassica rapa reference genome by single-molecule sequencing and chromosome conformation capture technologies.</title>
        <authorList>
            <person name="Zhang L."/>
            <person name="Cai X."/>
            <person name="Wu J."/>
            <person name="Liu M."/>
            <person name="Grob S."/>
            <person name="Cheng F."/>
            <person name="Liang J."/>
            <person name="Cai C."/>
            <person name="Liu Z."/>
            <person name="Liu B."/>
            <person name="Wang F."/>
            <person name="Li S."/>
            <person name="Liu F."/>
            <person name="Li X."/>
            <person name="Cheng L."/>
            <person name="Yang W."/>
            <person name="Li M.H."/>
            <person name="Grossniklaus U."/>
            <person name="Zheng H."/>
            <person name="Wang X."/>
        </authorList>
    </citation>
    <scope>NUCLEOTIDE SEQUENCE [LARGE SCALE GENOMIC DNA]</scope>
    <source>
        <strain evidence="19 20">cv. Chiifu-401-42</strain>
    </source>
</reference>
<comment type="catalytic activity">
    <reaction evidence="1">
        <text>Thiol-dependent hydrolysis of ester, thioester, amide, peptide and isopeptide bonds formed by the C-terminal Gly of ubiquitin (a 76-residue protein attached to proteins as an intracellular targeting signal).</text>
        <dbReference type="EC" id="3.4.19.12"/>
    </reaction>
</comment>
<keyword evidence="12" id="KW-0862">Zinc</keyword>
<feature type="region of interest" description="Disordered" evidence="16">
    <location>
        <begin position="899"/>
        <end position="918"/>
    </location>
</feature>
<dbReference type="Pfam" id="PF01412">
    <property type="entry name" value="ArfGap"/>
    <property type="match status" value="1"/>
</dbReference>
<protein>
    <recommendedName>
        <fullName evidence="3">ubiquitinyl hydrolase 1</fullName>
        <ecNumber evidence="3">3.4.19.12</ecNumber>
    </recommendedName>
</protein>
<dbReference type="GO" id="GO:0005096">
    <property type="term" value="F:GTPase activator activity"/>
    <property type="evidence" value="ECO:0007669"/>
    <property type="project" value="UniProtKB-KW"/>
</dbReference>
<evidence type="ECO:0000256" key="16">
    <source>
        <dbReference type="SAM" id="MobiDB-lite"/>
    </source>
</evidence>
<keyword evidence="7" id="KW-0479">Metal-binding</keyword>
<dbReference type="PROSITE" id="PS50115">
    <property type="entry name" value="ARFGAP"/>
    <property type="match status" value="1"/>
</dbReference>
<dbReference type="GO" id="GO:0000139">
    <property type="term" value="C:Golgi membrane"/>
    <property type="evidence" value="ECO:0007669"/>
    <property type="project" value="GOC"/>
</dbReference>
<dbReference type="InterPro" id="IPR001394">
    <property type="entry name" value="Peptidase_C19_UCH"/>
</dbReference>